<evidence type="ECO:0000256" key="1">
    <source>
        <dbReference type="ARBA" id="ARBA00023125"/>
    </source>
</evidence>
<dbReference type="CDD" id="cd00338">
    <property type="entry name" value="Ser_Recombinase"/>
    <property type="match status" value="1"/>
</dbReference>
<dbReference type="Pfam" id="PF00239">
    <property type="entry name" value="Resolvase"/>
    <property type="match status" value="1"/>
</dbReference>
<evidence type="ECO:0000313" key="5">
    <source>
        <dbReference type="Proteomes" id="UP000199574"/>
    </source>
</evidence>
<dbReference type="InterPro" id="IPR036162">
    <property type="entry name" value="Resolvase-like_N_sf"/>
</dbReference>
<dbReference type="GeneID" id="90592801"/>
<dbReference type="PROSITE" id="PS51736">
    <property type="entry name" value="RECOMBINASES_3"/>
    <property type="match status" value="1"/>
</dbReference>
<organism evidence="4 5">
    <name type="scientific">Maribacter dokdonensis</name>
    <dbReference type="NCBI Taxonomy" id="320912"/>
    <lineage>
        <taxon>Bacteria</taxon>
        <taxon>Pseudomonadati</taxon>
        <taxon>Bacteroidota</taxon>
        <taxon>Flavobacteriia</taxon>
        <taxon>Flavobacteriales</taxon>
        <taxon>Flavobacteriaceae</taxon>
        <taxon>Maribacter</taxon>
    </lineage>
</organism>
<dbReference type="Proteomes" id="UP000199574">
    <property type="component" value="Chromosome I"/>
</dbReference>
<evidence type="ECO:0000256" key="2">
    <source>
        <dbReference type="ARBA" id="ARBA00023172"/>
    </source>
</evidence>
<dbReference type="InterPro" id="IPR011109">
    <property type="entry name" value="DNA_bind_recombinase_dom"/>
</dbReference>
<sequence length="222" mass="24839">MLQFIAYYRVSTKTQGLSGLGLEAQKESIEKYVRSQSGEILQSFTDIASGKDDNRAELLKAIRAAKKHKAILIVKRLDRLSRGGFKIAVDLEEIGVKYIESDSPNDNELLRNIKLAIAKDERSRISERTKAALMAKKARGEKLGNINNLTDEGRKKGAAAMKKKASANMNNRRAKIVIDLLSADKKTLQQMADYLNKNGYLTARGKEFTPVQISRLRNNDNI</sequence>
<dbReference type="Pfam" id="PF07508">
    <property type="entry name" value="Recombinase"/>
    <property type="match status" value="1"/>
</dbReference>
<proteinExistence type="predicted"/>
<dbReference type="SUPFAM" id="SSF53041">
    <property type="entry name" value="Resolvase-like"/>
    <property type="match status" value="1"/>
</dbReference>
<dbReference type="PANTHER" id="PTHR30461:SF2">
    <property type="entry name" value="SERINE RECOMBINASE PINE-RELATED"/>
    <property type="match status" value="1"/>
</dbReference>
<dbReference type="SMART" id="SM00857">
    <property type="entry name" value="Resolvase"/>
    <property type="match status" value="1"/>
</dbReference>
<dbReference type="PANTHER" id="PTHR30461">
    <property type="entry name" value="DNA-INVERTASE FROM LAMBDOID PROPHAGE"/>
    <property type="match status" value="1"/>
</dbReference>
<dbReference type="InterPro" id="IPR006119">
    <property type="entry name" value="Resolv_N"/>
</dbReference>
<accession>A0ABY0V0J6</accession>
<dbReference type="InterPro" id="IPR050639">
    <property type="entry name" value="SSR_resolvase"/>
</dbReference>
<dbReference type="RefSeq" id="WP_091608771.1">
    <property type="nucleotide sequence ID" value="NZ_LT629754.1"/>
</dbReference>
<protein>
    <submittedName>
        <fullName evidence="4">Site-specific DNA recombinase</fullName>
    </submittedName>
</protein>
<keyword evidence="2" id="KW-0233">DNA recombination</keyword>
<keyword evidence="5" id="KW-1185">Reference proteome</keyword>
<gene>
    <name evidence="4" type="ORF">SAMN05192545_3918</name>
</gene>
<dbReference type="EMBL" id="LT629754">
    <property type="protein sequence ID" value="SDT47026.1"/>
    <property type="molecule type" value="Genomic_DNA"/>
</dbReference>
<feature type="domain" description="Resolvase/invertase-type recombinase catalytic" evidence="3">
    <location>
        <begin position="3"/>
        <end position="140"/>
    </location>
</feature>
<reference evidence="4 5" key="1">
    <citation type="submission" date="2016-10" db="EMBL/GenBank/DDBJ databases">
        <authorList>
            <person name="Varghese N."/>
            <person name="Submissions S."/>
        </authorList>
    </citation>
    <scope>NUCLEOTIDE SEQUENCE [LARGE SCALE GENOMIC DNA]</scope>
    <source>
        <strain evidence="4 5">MAR_2009_60</strain>
    </source>
</reference>
<evidence type="ECO:0000313" key="4">
    <source>
        <dbReference type="EMBL" id="SDT47026.1"/>
    </source>
</evidence>
<keyword evidence="1" id="KW-0238">DNA-binding</keyword>
<dbReference type="Gene3D" id="3.40.50.1390">
    <property type="entry name" value="Resolvase, N-terminal catalytic domain"/>
    <property type="match status" value="1"/>
</dbReference>
<evidence type="ECO:0000259" key="3">
    <source>
        <dbReference type="PROSITE" id="PS51736"/>
    </source>
</evidence>
<name>A0ABY0V0J6_9FLAO</name>